<dbReference type="SUPFAM" id="SSF48264">
    <property type="entry name" value="Cytochrome P450"/>
    <property type="match status" value="1"/>
</dbReference>
<evidence type="ECO:0000256" key="7">
    <source>
        <dbReference type="ARBA" id="ARBA00023004"/>
    </source>
</evidence>
<keyword evidence="7 9" id="KW-0408">Iron</keyword>
<evidence type="ECO:0000256" key="3">
    <source>
        <dbReference type="ARBA" id="ARBA00022490"/>
    </source>
</evidence>
<dbReference type="PRINTS" id="PR00385">
    <property type="entry name" value="P450"/>
</dbReference>
<accession>A0A4R4YCF6</accession>
<dbReference type="InterPro" id="IPR036396">
    <property type="entry name" value="Cyt_P450_sf"/>
</dbReference>
<keyword evidence="3" id="KW-0963">Cytoplasm</keyword>
<keyword evidence="11" id="KW-1185">Reference proteome</keyword>
<dbReference type="InterPro" id="IPR017972">
    <property type="entry name" value="Cyt_P450_CS"/>
</dbReference>
<organism evidence="10 11">
    <name type="scientific">Saccharopolyspora elongata</name>
    <dbReference type="NCBI Taxonomy" id="2530387"/>
    <lineage>
        <taxon>Bacteria</taxon>
        <taxon>Bacillati</taxon>
        <taxon>Actinomycetota</taxon>
        <taxon>Actinomycetes</taxon>
        <taxon>Pseudonocardiales</taxon>
        <taxon>Pseudonocardiaceae</taxon>
        <taxon>Saccharopolyspora</taxon>
    </lineage>
</organism>
<keyword evidence="4 9" id="KW-0349">Heme</keyword>
<dbReference type="CDD" id="cd11031">
    <property type="entry name" value="Cyp158A-like"/>
    <property type="match status" value="1"/>
</dbReference>
<dbReference type="EMBL" id="SMKW01000058">
    <property type="protein sequence ID" value="TDD41479.1"/>
    <property type="molecule type" value="Genomic_DNA"/>
</dbReference>
<comment type="subcellular location">
    <subcellularLocation>
        <location evidence="1">Cytoplasm</location>
    </subcellularLocation>
</comment>
<comment type="caution">
    <text evidence="10">The sequence shown here is derived from an EMBL/GenBank/DDBJ whole genome shotgun (WGS) entry which is preliminary data.</text>
</comment>
<evidence type="ECO:0000313" key="11">
    <source>
        <dbReference type="Proteomes" id="UP000294947"/>
    </source>
</evidence>
<evidence type="ECO:0000256" key="4">
    <source>
        <dbReference type="ARBA" id="ARBA00022617"/>
    </source>
</evidence>
<evidence type="ECO:0000256" key="6">
    <source>
        <dbReference type="ARBA" id="ARBA00023002"/>
    </source>
</evidence>
<dbReference type="OrthoDB" id="3218463at2"/>
<dbReference type="Pfam" id="PF00067">
    <property type="entry name" value="p450"/>
    <property type="match status" value="1"/>
</dbReference>
<dbReference type="Proteomes" id="UP000294947">
    <property type="component" value="Unassembled WGS sequence"/>
</dbReference>
<dbReference type="Gene3D" id="1.10.630.10">
    <property type="entry name" value="Cytochrome P450"/>
    <property type="match status" value="1"/>
</dbReference>
<gene>
    <name evidence="10" type="ORF">E1288_32605</name>
</gene>
<dbReference type="PROSITE" id="PS00086">
    <property type="entry name" value="CYTOCHROME_P450"/>
    <property type="match status" value="1"/>
</dbReference>
<evidence type="ECO:0000313" key="10">
    <source>
        <dbReference type="EMBL" id="TDD41479.1"/>
    </source>
</evidence>
<dbReference type="AlphaFoldDB" id="A0A4R4YCF6"/>
<dbReference type="PANTHER" id="PTHR46696">
    <property type="entry name" value="P450, PUTATIVE (EUROFUNG)-RELATED"/>
    <property type="match status" value="1"/>
</dbReference>
<keyword evidence="5 9" id="KW-0479">Metal-binding</keyword>
<evidence type="ECO:0000256" key="2">
    <source>
        <dbReference type="ARBA" id="ARBA00010617"/>
    </source>
</evidence>
<evidence type="ECO:0000256" key="5">
    <source>
        <dbReference type="ARBA" id="ARBA00022723"/>
    </source>
</evidence>
<evidence type="ECO:0000256" key="8">
    <source>
        <dbReference type="ARBA" id="ARBA00023033"/>
    </source>
</evidence>
<keyword evidence="8 9" id="KW-0503">Monooxygenase</keyword>
<name>A0A4R4YCF6_9PSEU</name>
<evidence type="ECO:0000256" key="9">
    <source>
        <dbReference type="RuleBase" id="RU000461"/>
    </source>
</evidence>
<dbReference type="GO" id="GO:0020037">
    <property type="term" value="F:heme binding"/>
    <property type="evidence" value="ECO:0007669"/>
    <property type="project" value="InterPro"/>
</dbReference>
<dbReference type="InterPro" id="IPR001128">
    <property type="entry name" value="Cyt_P450"/>
</dbReference>
<proteinExistence type="inferred from homology"/>
<evidence type="ECO:0000256" key="1">
    <source>
        <dbReference type="ARBA" id="ARBA00004496"/>
    </source>
</evidence>
<keyword evidence="6 9" id="KW-0560">Oxidoreductase</keyword>
<comment type="similarity">
    <text evidence="2 9">Belongs to the cytochrome P450 family.</text>
</comment>
<dbReference type="PANTHER" id="PTHR46696:SF6">
    <property type="entry name" value="P450, PUTATIVE (EUROFUNG)-RELATED"/>
    <property type="match status" value="1"/>
</dbReference>
<dbReference type="FunFam" id="1.10.630.10:FF:000018">
    <property type="entry name" value="Cytochrome P450 monooxygenase"/>
    <property type="match status" value="1"/>
</dbReference>
<sequence>MLRLRDEQPISRVLLSGQPVWLVTRYANVQAVLQDPRFSLARAIEPDIPRLGILEMPPWLLITTDPPQHTRLRKLVAKVFTARGVEQLRPRVQEVVDRLLDRLPEAPPPIDLIEHFAAALPIEIICEMLGVPESDRADFQEATEFILSVTGRSGDEVQAAWVRLCEYIAALVAEKRDRPTDDLLSLLISARDEGDRLNEDELVLFGLTLLTSGYETTKNQLANSVLALLDEHPDQWRRLVEHPELVPSAVDELLRYVPLFGFSVIFPRVATAAVELSGAAIGEGDTVLVALTSANRDAAVFDAPDSFDLERADNRHLAFGSGVHRCLGAQLAKIELEIGLTGLLQRFPDLRLATGEVTWKTGAFIRSLDALPVTW</sequence>
<dbReference type="GO" id="GO:0005506">
    <property type="term" value="F:iron ion binding"/>
    <property type="evidence" value="ECO:0007669"/>
    <property type="project" value="InterPro"/>
</dbReference>
<reference evidence="10 11" key="1">
    <citation type="submission" date="2019-03" db="EMBL/GenBank/DDBJ databases">
        <title>Draft genome sequences of novel Actinobacteria.</title>
        <authorList>
            <person name="Sahin N."/>
            <person name="Ay H."/>
            <person name="Saygin H."/>
        </authorList>
    </citation>
    <scope>NUCLEOTIDE SEQUENCE [LARGE SCALE GENOMIC DNA]</scope>
    <source>
        <strain evidence="10 11">7K502</strain>
    </source>
</reference>
<dbReference type="PRINTS" id="PR00359">
    <property type="entry name" value="BP450"/>
</dbReference>
<dbReference type="GO" id="GO:0004497">
    <property type="term" value="F:monooxygenase activity"/>
    <property type="evidence" value="ECO:0007669"/>
    <property type="project" value="UniProtKB-KW"/>
</dbReference>
<dbReference type="GO" id="GO:0005737">
    <property type="term" value="C:cytoplasm"/>
    <property type="evidence" value="ECO:0007669"/>
    <property type="project" value="UniProtKB-SubCell"/>
</dbReference>
<dbReference type="GO" id="GO:0016705">
    <property type="term" value="F:oxidoreductase activity, acting on paired donors, with incorporation or reduction of molecular oxygen"/>
    <property type="evidence" value="ECO:0007669"/>
    <property type="project" value="InterPro"/>
</dbReference>
<dbReference type="InterPro" id="IPR002397">
    <property type="entry name" value="Cyt_P450_B"/>
</dbReference>
<protein>
    <submittedName>
        <fullName evidence="10">Cytochrome P450</fullName>
    </submittedName>
</protein>